<feature type="region of interest" description="Disordered" evidence="1">
    <location>
        <begin position="1"/>
        <end position="21"/>
    </location>
</feature>
<evidence type="ECO:0000313" key="2">
    <source>
        <dbReference type="EMBL" id="KAK2953663.1"/>
    </source>
</evidence>
<comment type="caution">
    <text evidence="2">The sequence shown here is derived from an EMBL/GenBank/DDBJ whole genome shotgun (WGS) entry which is preliminary data.</text>
</comment>
<protein>
    <submittedName>
        <fullName evidence="2">Uncharacterized protein</fullName>
    </submittedName>
</protein>
<dbReference type="InterPro" id="IPR016024">
    <property type="entry name" value="ARM-type_fold"/>
</dbReference>
<sequence length="1520" mass="172944">MISEQSVVNGDLSPSALNPPPSKNLSNISSLLEVLQCEKEEIIVDTLRTFQKVASGVSFSFADSLFLRQKDFIFSTFNKFGESSPPSAVLTTLARISLFPHLRIAIQSSWALYHVVQRDQYSLTQLPSPIFPYSSPHQQYSGLSFLAALTQKLRIVISDFQRNLPTDPSHLPKFIQLTKNDQFIISRSLSFCSNAVLLPALLLDATPPIEVDSEIIRELILFVKEALTMILTNISNIDSLIASLPSDSSATTQLVSKDDPQMIDSLKELRNKCEDFMSNGWYFSINLSKTITDHHDDSFQTVMLDDPSFPDLILNFLKLDHKVIRGKTVAVVTNIAIRFKSMKKQFMKANLVERMFETVDFVSLPLSEPKILLDLTKFITNLFLPVEDDEEAQFEQYPLIRVSVIITPVLIRLKQFSSAEHYIALLLSTDRSDFALQSAITFFATTRKEDSALSLWKELVDSKVKQADKGNGDWDEDQFTFLHASLIDFRQYSHQFSTSAFECLINQYQIRGVQTLITLTANLNFFSLLIDNSYSFPHSSQSTHPDFETLALQRAEMMLQMSQEFLRNTPDGINADFTTWQHSFYTLAWNEGVDQFSKSNFHSSISFFMLCLLIDLSQSESISTEVSPIPLHSFSSLSIKVPVSPSPNLVPLIRTISFAYLSSQNITEAESACQFLATLEGSTTLSPLSRLLTLKLALRKGNLDEAKTIATALIESHSSDTPARSGMLVDETDPSTPPPLTPATTIPTDTSALLDVLESVAQEFESVGEPEFCLAFLREYLNSFELTGSKGEQAGKLEKKMFALVQMLQLHTHHPEASWDLKEMGQLFTTLKDTVIELHRRHHNWKDDSKGMIDWCYRCAWNAGIEAGHRSEMTICVSCFESALFFLHHMDTQPLVSAESIQQVKRTARVELSNAKKDNVIVPKEEERTCHMMIASSQLDYIRSNTLDSHTKTQLARQARNHLNITTSDSISTISSLLETLRCNDEDIMIETLRELHQVASDSKSPSFVRSSLSSYIPFFTMTQFGDWSHCAALESDFILSTFEKIGAWWTPSAVLTTLARLSLFPHLRIATHSLSPLHSILIRDQYALTQLPSPIFTSSSPLQQYSGLSFLAALTKKLRIVFSEFQTNIPTDLSHLLKYMQFTKDDTTRIDCSLFFSSVSFIIPILIWKADPPIEVDSEIIRELILFVKDALTTILTNISNIDTLIASLPSDSSPTTPLVSDIDKQMAKSLEHLRHESEDFVKSGLVFFSNLMNTLADPHKSSFQTIILDDPSFPDLILNSLKLNHKEIRENTLMAIFNIIYFFPRMSERFMTANLVERMFETVDFVSLPLSESETLFVLTRFLASILCPIGDDEESRFEQCPFIRVSVFEPAKQYIIFLFHNSDKLILDNYSIEMKKTQLEDCLCWIHYRIKNLELRSDEHDIDFVSELVKWEVQTMVEMEYEAHFEIVFQSMLNSTREWNQDKRERQKRREVLLREEGWDDAFELRVVGIERNTDQRFQDSVKSFRIELTFNADVLG</sequence>
<reference evidence="2 3" key="1">
    <citation type="journal article" date="2022" name="bioRxiv">
        <title>Genomics of Preaxostyla Flagellates Illuminates Evolutionary Transitions and the Path Towards Mitochondrial Loss.</title>
        <authorList>
            <person name="Novak L.V.F."/>
            <person name="Treitli S.C."/>
            <person name="Pyrih J."/>
            <person name="Halakuc P."/>
            <person name="Pipaliya S.V."/>
            <person name="Vacek V."/>
            <person name="Brzon O."/>
            <person name="Soukal P."/>
            <person name="Eme L."/>
            <person name="Dacks J.B."/>
            <person name="Karnkowska A."/>
            <person name="Elias M."/>
            <person name="Hampl V."/>
        </authorList>
    </citation>
    <scope>NUCLEOTIDE SEQUENCE [LARGE SCALE GENOMIC DNA]</scope>
    <source>
        <strain evidence="2">NAU3</strain>
        <tissue evidence="2">Gut</tissue>
    </source>
</reference>
<dbReference type="Proteomes" id="UP001281761">
    <property type="component" value="Unassembled WGS sequence"/>
</dbReference>
<keyword evidence="3" id="KW-1185">Reference proteome</keyword>
<evidence type="ECO:0000313" key="3">
    <source>
        <dbReference type="Proteomes" id="UP001281761"/>
    </source>
</evidence>
<name>A0ABQ9XMP5_9EUKA</name>
<gene>
    <name evidence="2" type="ORF">BLNAU_11384</name>
</gene>
<organism evidence="2 3">
    <name type="scientific">Blattamonas nauphoetae</name>
    <dbReference type="NCBI Taxonomy" id="2049346"/>
    <lineage>
        <taxon>Eukaryota</taxon>
        <taxon>Metamonada</taxon>
        <taxon>Preaxostyla</taxon>
        <taxon>Oxymonadida</taxon>
        <taxon>Blattamonas</taxon>
    </lineage>
</organism>
<evidence type="ECO:0000256" key="1">
    <source>
        <dbReference type="SAM" id="MobiDB-lite"/>
    </source>
</evidence>
<accession>A0ABQ9XMP5</accession>
<feature type="region of interest" description="Disordered" evidence="1">
    <location>
        <begin position="719"/>
        <end position="739"/>
    </location>
</feature>
<proteinExistence type="predicted"/>
<dbReference type="SUPFAM" id="SSF48371">
    <property type="entry name" value="ARM repeat"/>
    <property type="match status" value="2"/>
</dbReference>
<dbReference type="EMBL" id="JARBJD010000088">
    <property type="protein sequence ID" value="KAK2953663.1"/>
    <property type="molecule type" value="Genomic_DNA"/>
</dbReference>